<reference evidence="1" key="1">
    <citation type="submission" date="2022-07" db="EMBL/GenBank/DDBJ databases">
        <title>Phylogenomic reconstructions and comparative analyses of Kickxellomycotina fungi.</title>
        <authorList>
            <person name="Reynolds N.K."/>
            <person name="Stajich J.E."/>
            <person name="Barry K."/>
            <person name="Grigoriev I.V."/>
            <person name="Crous P."/>
            <person name="Smith M.E."/>
        </authorList>
    </citation>
    <scope>NUCLEOTIDE SEQUENCE</scope>
    <source>
        <strain evidence="1">Benny 63K</strain>
    </source>
</reference>
<evidence type="ECO:0000313" key="1">
    <source>
        <dbReference type="EMBL" id="KAJ1879232.1"/>
    </source>
</evidence>
<sequence length="508" mass="50795">AKALTSLLLDRTALEEARKNRNYAGGFHNGDGLYRTGYSESTGRLPQRRMPDDRQEQQRSGHGRVNSFSATDNRYGDDDRDMRWALAESKRSATATVKKLPNNYDEDAELRRAIEESAKEAKAVQEKRGGKAEEVDLLGGFGDSFGNTAAANNSAMMSSTSFSQQQQQQQLGNVQMGALGNAQFAGVGASNTAFDPFGLGANDNSLSMGGMNGMGGMGGINNPYDNGGFGGSTNQFGGSTSQFGGSGNQFGGSTNQFVSQTTLTTTSLGMGMGGAGMGAAGNMFDNAGTGASGNMFDSASASTNAFNSAGMFSTAGSVAGANTANAADLLGGGNVQGTGGFDGASGAFGSAFDGGMGAKTLPFGVNPNDPNSKLAEIARNSNKIDPFASLAMGSAASSNPFGGTGSAMGGASSSFAMGTPGLAASPGIGGASGLMAAGGSSLVDLSPAALSTSNTFQSFGQVSRNPFATTGGSSGLATGGASKVSMNQMMAGSNNNSSVGFGQMGSSN</sequence>
<dbReference type="EMBL" id="JANBPG010003769">
    <property type="protein sequence ID" value="KAJ1879232.1"/>
    <property type="molecule type" value="Genomic_DNA"/>
</dbReference>
<protein>
    <submittedName>
        <fullName evidence="1">Uncharacterized protein</fullName>
    </submittedName>
</protein>
<accession>A0ACC1HXL5</accession>
<organism evidence="1 2">
    <name type="scientific">Kickxella alabastrina</name>
    <dbReference type="NCBI Taxonomy" id="61397"/>
    <lineage>
        <taxon>Eukaryota</taxon>
        <taxon>Fungi</taxon>
        <taxon>Fungi incertae sedis</taxon>
        <taxon>Zoopagomycota</taxon>
        <taxon>Kickxellomycotina</taxon>
        <taxon>Kickxellomycetes</taxon>
        <taxon>Kickxellales</taxon>
        <taxon>Kickxellaceae</taxon>
        <taxon>Kickxella</taxon>
    </lineage>
</organism>
<feature type="non-terminal residue" evidence="1">
    <location>
        <position position="508"/>
    </location>
</feature>
<name>A0ACC1HXL5_9FUNG</name>
<proteinExistence type="predicted"/>
<dbReference type="Proteomes" id="UP001150581">
    <property type="component" value="Unassembled WGS sequence"/>
</dbReference>
<feature type="non-terminal residue" evidence="1">
    <location>
        <position position="1"/>
    </location>
</feature>
<gene>
    <name evidence="1" type="ORF">LPJ66_011734</name>
</gene>
<evidence type="ECO:0000313" key="2">
    <source>
        <dbReference type="Proteomes" id="UP001150581"/>
    </source>
</evidence>
<comment type="caution">
    <text evidence="1">The sequence shown here is derived from an EMBL/GenBank/DDBJ whole genome shotgun (WGS) entry which is preliminary data.</text>
</comment>
<keyword evidence="2" id="KW-1185">Reference proteome</keyword>